<name>A0A7J8RQ86_GOSDV</name>
<keyword evidence="2" id="KW-1185">Reference proteome</keyword>
<evidence type="ECO:0000313" key="1">
    <source>
        <dbReference type="EMBL" id="MBA0615710.1"/>
    </source>
</evidence>
<sequence>MSFGGRISTLLTAACLASSLSWIFSFTRLKYLASVKLSISLCENVDPGKSIVEKLILKKVRFRDKEEETSNDMMIELSSDQPTSWRDMLVGHSSKGGFNGLEVIDILEGKEVIDILEGDIQRTIVNGVPSITFSDRIH</sequence>
<comment type="caution">
    <text evidence="1">The sequence shown here is derived from an EMBL/GenBank/DDBJ whole genome shotgun (WGS) entry which is preliminary data.</text>
</comment>
<dbReference type="AlphaFoldDB" id="A0A7J8RQ86"/>
<proteinExistence type="predicted"/>
<evidence type="ECO:0000313" key="2">
    <source>
        <dbReference type="Proteomes" id="UP000593561"/>
    </source>
</evidence>
<dbReference type="Proteomes" id="UP000593561">
    <property type="component" value="Unassembled WGS sequence"/>
</dbReference>
<organism evidence="1 2">
    <name type="scientific">Gossypium davidsonii</name>
    <name type="common">Davidson's cotton</name>
    <name type="synonym">Gossypium klotzschianum subsp. davidsonii</name>
    <dbReference type="NCBI Taxonomy" id="34287"/>
    <lineage>
        <taxon>Eukaryota</taxon>
        <taxon>Viridiplantae</taxon>
        <taxon>Streptophyta</taxon>
        <taxon>Embryophyta</taxon>
        <taxon>Tracheophyta</taxon>
        <taxon>Spermatophyta</taxon>
        <taxon>Magnoliopsida</taxon>
        <taxon>eudicotyledons</taxon>
        <taxon>Gunneridae</taxon>
        <taxon>Pentapetalae</taxon>
        <taxon>rosids</taxon>
        <taxon>malvids</taxon>
        <taxon>Malvales</taxon>
        <taxon>Malvaceae</taxon>
        <taxon>Malvoideae</taxon>
        <taxon>Gossypium</taxon>
    </lineage>
</organism>
<accession>A0A7J8RQ86</accession>
<protein>
    <submittedName>
        <fullName evidence="1">Uncharacterized protein</fullName>
    </submittedName>
</protein>
<dbReference type="EMBL" id="JABFAC010000006">
    <property type="protein sequence ID" value="MBA0615710.1"/>
    <property type="molecule type" value="Genomic_DNA"/>
</dbReference>
<gene>
    <name evidence="1" type="ORF">Godav_015825</name>
</gene>
<reference evidence="1 2" key="1">
    <citation type="journal article" date="2019" name="Genome Biol. Evol.">
        <title>Insights into the evolution of the New World diploid cottons (Gossypium, subgenus Houzingenia) based on genome sequencing.</title>
        <authorList>
            <person name="Grover C.E."/>
            <person name="Arick M.A. 2nd"/>
            <person name="Thrash A."/>
            <person name="Conover J.L."/>
            <person name="Sanders W.S."/>
            <person name="Peterson D.G."/>
            <person name="Frelichowski J.E."/>
            <person name="Scheffler J.A."/>
            <person name="Scheffler B.E."/>
            <person name="Wendel J.F."/>
        </authorList>
    </citation>
    <scope>NUCLEOTIDE SEQUENCE [LARGE SCALE GENOMIC DNA]</scope>
    <source>
        <strain evidence="1">27</strain>
        <tissue evidence="1">Leaf</tissue>
    </source>
</reference>